<keyword evidence="1" id="KW-0175">Coiled coil</keyword>
<evidence type="ECO:0000313" key="2">
    <source>
        <dbReference type="EMBL" id="EOA82642.1"/>
    </source>
</evidence>
<evidence type="ECO:0000313" key="3">
    <source>
        <dbReference type="Proteomes" id="UP000016935"/>
    </source>
</evidence>
<dbReference type="EMBL" id="KB908844">
    <property type="protein sequence ID" value="EOA82642.1"/>
    <property type="molecule type" value="Genomic_DNA"/>
</dbReference>
<dbReference type="RefSeq" id="XP_008029362.1">
    <property type="nucleotide sequence ID" value="XM_008031171.1"/>
</dbReference>
<dbReference type="OrthoDB" id="5428321at2759"/>
<proteinExistence type="predicted"/>
<gene>
    <name evidence="2" type="ORF">SETTUDRAFT_22621</name>
</gene>
<feature type="coiled-coil region" evidence="1">
    <location>
        <begin position="112"/>
        <end position="188"/>
    </location>
</feature>
<dbReference type="STRING" id="671987.R0K2Q2"/>
<dbReference type="Proteomes" id="UP000016935">
    <property type="component" value="Unassembled WGS sequence"/>
</dbReference>
<accession>R0K2Q2</accession>
<dbReference type="AlphaFoldDB" id="R0K2Q2"/>
<name>R0K2Q2_EXST2</name>
<dbReference type="HOGENOM" id="CLU_089032_1_1_1"/>
<dbReference type="GeneID" id="19402582"/>
<dbReference type="eggNOG" id="ENOG502SRF5">
    <property type="taxonomic scope" value="Eukaryota"/>
</dbReference>
<protein>
    <submittedName>
        <fullName evidence="2">Uncharacterized protein</fullName>
    </submittedName>
</protein>
<organism evidence="2 3">
    <name type="scientific">Exserohilum turcicum (strain 28A)</name>
    <name type="common">Northern leaf blight fungus</name>
    <name type="synonym">Setosphaeria turcica</name>
    <dbReference type="NCBI Taxonomy" id="671987"/>
    <lineage>
        <taxon>Eukaryota</taxon>
        <taxon>Fungi</taxon>
        <taxon>Dikarya</taxon>
        <taxon>Ascomycota</taxon>
        <taxon>Pezizomycotina</taxon>
        <taxon>Dothideomycetes</taxon>
        <taxon>Pleosporomycetidae</taxon>
        <taxon>Pleosporales</taxon>
        <taxon>Pleosporineae</taxon>
        <taxon>Pleosporaceae</taxon>
        <taxon>Exserohilum</taxon>
    </lineage>
</organism>
<keyword evidence="3" id="KW-1185">Reference proteome</keyword>
<reference evidence="2 3" key="1">
    <citation type="journal article" date="2012" name="PLoS Pathog.">
        <title>Diverse lifestyles and strategies of plant pathogenesis encoded in the genomes of eighteen Dothideomycetes fungi.</title>
        <authorList>
            <person name="Ohm R.A."/>
            <person name="Feau N."/>
            <person name="Henrissat B."/>
            <person name="Schoch C.L."/>
            <person name="Horwitz B.A."/>
            <person name="Barry K.W."/>
            <person name="Condon B.J."/>
            <person name="Copeland A.C."/>
            <person name="Dhillon B."/>
            <person name="Glaser F."/>
            <person name="Hesse C.N."/>
            <person name="Kosti I."/>
            <person name="LaButti K."/>
            <person name="Lindquist E.A."/>
            <person name="Lucas S."/>
            <person name="Salamov A.A."/>
            <person name="Bradshaw R.E."/>
            <person name="Ciuffetti L."/>
            <person name="Hamelin R.C."/>
            <person name="Kema G.H.J."/>
            <person name="Lawrence C."/>
            <person name="Scott J.A."/>
            <person name="Spatafora J.W."/>
            <person name="Turgeon B.G."/>
            <person name="de Wit P.J.G.M."/>
            <person name="Zhong S."/>
            <person name="Goodwin S.B."/>
            <person name="Grigoriev I.V."/>
        </authorList>
    </citation>
    <scope>NUCLEOTIDE SEQUENCE [LARGE SCALE GENOMIC DNA]</scope>
    <source>
        <strain evidence="3">28A</strain>
    </source>
</reference>
<reference evidence="2 3" key="2">
    <citation type="journal article" date="2013" name="PLoS Genet.">
        <title>Comparative genome structure, secondary metabolite, and effector coding capacity across Cochliobolus pathogens.</title>
        <authorList>
            <person name="Condon B.J."/>
            <person name="Leng Y."/>
            <person name="Wu D."/>
            <person name="Bushley K.E."/>
            <person name="Ohm R.A."/>
            <person name="Otillar R."/>
            <person name="Martin J."/>
            <person name="Schackwitz W."/>
            <person name="Grimwood J."/>
            <person name="MohdZainudin N."/>
            <person name="Xue C."/>
            <person name="Wang R."/>
            <person name="Manning V.A."/>
            <person name="Dhillon B."/>
            <person name="Tu Z.J."/>
            <person name="Steffenson B.J."/>
            <person name="Salamov A."/>
            <person name="Sun H."/>
            <person name="Lowry S."/>
            <person name="LaButti K."/>
            <person name="Han J."/>
            <person name="Copeland A."/>
            <person name="Lindquist E."/>
            <person name="Barry K."/>
            <person name="Schmutz J."/>
            <person name="Baker S.E."/>
            <person name="Ciuffetti L.M."/>
            <person name="Grigoriev I.V."/>
            <person name="Zhong S."/>
            <person name="Turgeon B.G."/>
        </authorList>
    </citation>
    <scope>NUCLEOTIDE SEQUENCE [LARGE SCALE GENOMIC DNA]</scope>
    <source>
        <strain evidence="3">28A</strain>
    </source>
</reference>
<evidence type="ECO:0000256" key="1">
    <source>
        <dbReference type="SAM" id="Coils"/>
    </source>
</evidence>
<sequence>MDGFSNKSNEVRAKCRARCRKKLAQHIEQQLGFRIDPLEVRLITSSDDPYTWSYMPEKAHLFQKHLSKHTMGACVELYDEVGKTFEAVRTAAAPHDIFDCQTEVDVSFTSTIKQLEQNYALLQQEHNRVVEACERWQAQATKNGQLRENMENELAAKKTDLESAYSVIRDLRRQLEKLQGQKASSVQQLDEISKMLNNIRSGLCTVAEPVTT</sequence>